<feature type="domain" description="GOST seven transmembrane" evidence="10">
    <location>
        <begin position="176"/>
        <end position="429"/>
    </location>
</feature>
<evidence type="ECO:0000256" key="7">
    <source>
        <dbReference type="SAM" id="MobiDB-lite"/>
    </source>
</evidence>
<dbReference type="EMBL" id="CDQK01000002">
    <property type="protein sequence ID" value="CEP21682.1"/>
    <property type="molecule type" value="Genomic_DNA"/>
</dbReference>
<evidence type="ECO:0000256" key="6">
    <source>
        <dbReference type="ARBA" id="ARBA00023136"/>
    </source>
</evidence>
<accession>A0A0H5C288</accession>
<evidence type="ECO:0000259" key="11">
    <source>
        <dbReference type="Pfam" id="PF21902"/>
    </source>
</evidence>
<evidence type="ECO:0000256" key="5">
    <source>
        <dbReference type="ARBA" id="ARBA00022989"/>
    </source>
</evidence>
<organism evidence="12 13">
    <name type="scientific">Cyberlindnera jadinii (strain ATCC 18201 / CBS 1600 / BCRC 20928 / JCM 3617 / NBRC 0987 / NRRL Y-1542)</name>
    <name type="common">Torula yeast</name>
    <name type="synonym">Candida utilis</name>
    <dbReference type="NCBI Taxonomy" id="983966"/>
    <lineage>
        <taxon>Eukaryota</taxon>
        <taxon>Fungi</taxon>
        <taxon>Dikarya</taxon>
        <taxon>Ascomycota</taxon>
        <taxon>Saccharomycotina</taxon>
        <taxon>Saccharomycetes</taxon>
        <taxon>Phaffomycetales</taxon>
        <taxon>Phaffomycetaceae</taxon>
        <taxon>Cyberlindnera</taxon>
    </lineage>
</organism>
<comment type="similarity">
    <text evidence="2">Belongs to the LU7TM family.</text>
</comment>
<feature type="compositionally biased region" description="Polar residues" evidence="7">
    <location>
        <begin position="462"/>
        <end position="476"/>
    </location>
</feature>
<feature type="transmembrane region" description="Helical" evidence="8">
    <location>
        <begin position="212"/>
        <end position="231"/>
    </location>
</feature>
<reference evidence="13" key="1">
    <citation type="journal article" date="2015" name="J. Biotechnol.">
        <title>The structure of the Cyberlindnera jadinii genome and its relation to Candida utilis analyzed by the occurrence of single nucleotide polymorphisms.</title>
        <authorList>
            <person name="Rupp O."/>
            <person name="Brinkrolf K."/>
            <person name="Buerth C."/>
            <person name="Kunigo M."/>
            <person name="Schneider J."/>
            <person name="Jaenicke S."/>
            <person name="Goesmann A."/>
            <person name="Puehler A."/>
            <person name="Jaeger K.-E."/>
            <person name="Ernst J.F."/>
        </authorList>
    </citation>
    <scope>NUCLEOTIDE SEQUENCE [LARGE SCALE GENOMIC DNA]</scope>
    <source>
        <strain evidence="13">ATCC 18201 / CBS 1600 / BCRC 20928 / JCM 3617 / NBRC 0987 / NRRL Y-1542</strain>
    </source>
</reference>
<feature type="transmembrane region" description="Helical" evidence="8">
    <location>
        <begin position="251"/>
        <end position="276"/>
    </location>
</feature>
<name>A0A0H5C288_CYBJN</name>
<dbReference type="GO" id="GO:0005829">
    <property type="term" value="C:cytosol"/>
    <property type="evidence" value="ECO:0007669"/>
    <property type="project" value="GOC"/>
</dbReference>
<dbReference type="InterPro" id="IPR053937">
    <property type="entry name" value="GOST_TM"/>
</dbReference>
<feature type="domain" description="PTM1-like N-terminal" evidence="11">
    <location>
        <begin position="30"/>
        <end position="165"/>
    </location>
</feature>
<evidence type="ECO:0000313" key="12">
    <source>
        <dbReference type="EMBL" id="CEP21682.1"/>
    </source>
</evidence>
<dbReference type="AlphaFoldDB" id="A0A0H5C288"/>
<evidence type="ECO:0000256" key="8">
    <source>
        <dbReference type="SAM" id="Phobius"/>
    </source>
</evidence>
<feature type="chain" id="PRO_5005216448" evidence="9">
    <location>
        <begin position="21"/>
        <end position="516"/>
    </location>
</feature>
<gene>
    <name evidence="12" type="primary">PTM1</name>
    <name evidence="12" type="ORF">BN1211_1822</name>
</gene>
<evidence type="ECO:0000256" key="9">
    <source>
        <dbReference type="SAM" id="SignalP"/>
    </source>
</evidence>
<feature type="transmembrane region" description="Helical" evidence="8">
    <location>
        <begin position="178"/>
        <end position="200"/>
    </location>
</feature>
<dbReference type="Pfam" id="PF06814">
    <property type="entry name" value="GOST_TM"/>
    <property type="match status" value="1"/>
</dbReference>
<keyword evidence="6 8" id="KW-0472">Membrane</keyword>
<evidence type="ECO:0000259" key="10">
    <source>
        <dbReference type="Pfam" id="PF06814"/>
    </source>
</evidence>
<sequence length="516" mass="58468">MQLPLKYLTALSLLVTGALANRETIDQDYKQTCSGMYDKSAFGGSINPFITTNLKKYESEPVQVAVVIFEYQDIDTFGVGLSDGNRKYICDEVAVSEGVCETDKLGQFIVNDDIKGNKSQVLAYTLNKLGLSEETYLVKNTGYYCVATYTSTRSTKFKVVANFRNSFGQIAASEFPKLPLYAVLAIAYAVCFAYYAFNFWKHRHEVLPLQKYFMAFYLFLTLECVMIWGLYDLTNRKGSGDAGVKVYTVFVSILNGIKFTFSFFLLLVISLGYGIVYPKLDRKLMLKCRIFAGVHLCCAILYIITNYLANPGDENGLYGLFAIPVIITTAIFYIATLKSLSTTTALLHAQKQNVKLQMYQKLFRIIFVSMLVLIFGVIVSSFIFIGMSTTEMIEQHWKSRFFFLDFWPTLVYFFIFNLIAFIWRPTDTSYMLAASSQLPTDPENAADFELDDLQSLQDTQNDAEYQNVGDNDSLNLGSDEDDDLRDDNTRTSTSDQDPFRDPTNPFDDPKNSKKTT</sequence>
<dbReference type="InterPro" id="IPR053938">
    <property type="entry name" value="PTM1-like_N"/>
</dbReference>
<evidence type="ECO:0000256" key="4">
    <source>
        <dbReference type="ARBA" id="ARBA00022729"/>
    </source>
</evidence>
<dbReference type="Proteomes" id="UP000038830">
    <property type="component" value="Unassembled WGS sequence"/>
</dbReference>
<keyword evidence="3 8" id="KW-0812">Transmembrane</keyword>
<dbReference type="GO" id="GO:0005794">
    <property type="term" value="C:Golgi apparatus"/>
    <property type="evidence" value="ECO:0007669"/>
    <property type="project" value="TreeGrafter"/>
</dbReference>
<comment type="subcellular location">
    <subcellularLocation>
        <location evidence="1">Membrane</location>
        <topology evidence="1">Multi-pass membrane protein</topology>
    </subcellularLocation>
</comment>
<evidence type="ECO:0000256" key="2">
    <source>
        <dbReference type="ARBA" id="ARBA00007883"/>
    </source>
</evidence>
<feature type="region of interest" description="Disordered" evidence="7">
    <location>
        <begin position="462"/>
        <end position="516"/>
    </location>
</feature>
<feature type="compositionally biased region" description="Basic and acidic residues" evidence="7">
    <location>
        <begin position="507"/>
        <end position="516"/>
    </location>
</feature>
<dbReference type="Pfam" id="PF21902">
    <property type="entry name" value="PTM1-like_N"/>
    <property type="match status" value="1"/>
</dbReference>
<feature type="transmembrane region" description="Helical" evidence="8">
    <location>
        <begin position="406"/>
        <end position="423"/>
    </location>
</feature>
<dbReference type="InterPro" id="IPR009637">
    <property type="entry name" value="GPR107/GPR108-like"/>
</dbReference>
<dbReference type="GO" id="GO:0016020">
    <property type="term" value="C:membrane"/>
    <property type="evidence" value="ECO:0007669"/>
    <property type="project" value="UniProtKB-SubCell"/>
</dbReference>
<protein>
    <submittedName>
        <fullName evidence="12">PTM1 protein</fullName>
    </submittedName>
</protein>
<proteinExistence type="inferred from homology"/>
<keyword evidence="4 9" id="KW-0732">Signal</keyword>
<feature type="transmembrane region" description="Helical" evidence="8">
    <location>
        <begin position="288"/>
        <end position="309"/>
    </location>
</feature>
<feature type="transmembrane region" description="Helical" evidence="8">
    <location>
        <begin position="321"/>
        <end position="341"/>
    </location>
</feature>
<dbReference type="GO" id="GO:0042147">
    <property type="term" value="P:retrograde transport, endosome to Golgi"/>
    <property type="evidence" value="ECO:0007669"/>
    <property type="project" value="TreeGrafter"/>
</dbReference>
<feature type="transmembrane region" description="Helical" evidence="8">
    <location>
        <begin position="362"/>
        <end position="386"/>
    </location>
</feature>
<feature type="signal peptide" evidence="9">
    <location>
        <begin position="1"/>
        <end position="20"/>
    </location>
</feature>
<evidence type="ECO:0000313" key="13">
    <source>
        <dbReference type="Proteomes" id="UP000038830"/>
    </source>
</evidence>
<evidence type="ECO:0000256" key="1">
    <source>
        <dbReference type="ARBA" id="ARBA00004141"/>
    </source>
</evidence>
<dbReference type="PANTHER" id="PTHR21229">
    <property type="entry name" value="LUNG SEVEN TRANSMEMBRANE RECEPTOR"/>
    <property type="match status" value="1"/>
</dbReference>
<dbReference type="PANTHER" id="PTHR21229:SF1">
    <property type="entry name" value="GH17801P"/>
    <property type="match status" value="1"/>
</dbReference>
<evidence type="ECO:0000256" key="3">
    <source>
        <dbReference type="ARBA" id="ARBA00022692"/>
    </source>
</evidence>
<keyword evidence="5 8" id="KW-1133">Transmembrane helix</keyword>